<keyword evidence="2" id="KW-1185">Reference proteome</keyword>
<accession>A0ACC0NYE2</accession>
<gene>
    <name evidence="1" type="ORF">RHMOL_Rhmol04G0052100</name>
</gene>
<sequence>MQPLCHEDESSALLQFKHSFVLKKFASVNPSAYPKVESWKLNGSTDDCCSWDGVECDHDTGRVIGLDLSSSFLHGSINSTSSLFTLVHLRRLNLADNHFNSSQIPTRIGSLLSLRSLNLSDSAFSGQIPLEISSLSKLVFLDLSCLLNGEFPMAIFHLPNLQSLNVRENEDLTGYLPELHHSSRLKSLRVRMTSFFGALPSSIGNLESLIVLDLYNCNFSGTIPDSVGNLTNLSYLNICSNKLVGRIPSWLGNLTRLTVLDLSENQLHGMIPSSISHLEDLEILSLDNNNFSGKVELDIFLKLPLLTWLQLSNNNLTVLATNSTNSTLPKFTVLALSSCNLGEFPDFLRVQNELEVLYFSDNQIHGQIPLWFWNITKENMKSADLRGNFLTGFEKSPDLIPWQSLVYLDLSFNQLQGSLPVPPPSTANYRVTHNLLSGEISPSFCHNSSLSELVLSYNNLNGMIPQCLANSSEALLVLDLHTNNFHGIIPQTFTSGIEMIDLSENKLHGQVLILRSNKFHGVIENSEINLAFPKLRIIDLSHNGFSGNLPSNYFKNWNAMKMVELGKLTYMQVDVSSGTFYWTFPSLRSYSITIAQKGTQREFEKILSAFVAIDLSNNKFSGEIPESLGSLSGLQVLNVSNNNLTGAIPASLASLTMLESLDLSQNVLSGKIPQQLTQLTFLEVLNVSHNHLIGRIPQGNQFDTFENSSYDGNPELCGVPLSTSCENPKASPPPLHNSQKDETGFTSGIYWIVVFMGYGSGLTVGLVIGTALTQRYHEWFVETFARKKKIQKKQKRKERRN</sequence>
<reference evidence="1" key="1">
    <citation type="submission" date="2022-02" db="EMBL/GenBank/DDBJ databases">
        <title>Plant Genome Project.</title>
        <authorList>
            <person name="Zhang R.-G."/>
        </authorList>
    </citation>
    <scope>NUCLEOTIDE SEQUENCE</scope>
    <source>
        <strain evidence="1">AT1</strain>
    </source>
</reference>
<dbReference type="Proteomes" id="UP001062846">
    <property type="component" value="Chromosome 4"/>
</dbReference>
<name>A0ACC0NYE2_RHOML</name>
<evidence type="ECO:0000313" key="2">
    <source>
        <dbReference type="Proteomes" id="UP001062846"/>
    </source>
</evidence>
<protein>
    <submittedName>
        <fullName evidence="1">Uncharacterized protein</fullName>
    </submittedName>
</protein>
<organism evidence="1 2">
    <name type="scientific">Rhododendron molle</name>
    <name type="common">Chinese azalea</name>
    <name type="synonym">Azalea mollis</name>
    <dbReference type="NCBI Taxonomy" id="49168"/>
    <lineage>
        <taxon>Eukaryota</taxon>
        <taxon>Viridiplantae</taxon>
        <taxon>Streptophyta</taxon>
        <taxon>Embryophyta</taxon>
        <taxon>Tracheophyta</taxon>
        <taxon>Spermatophyta</taxon>
        <taxon>Magnoliopsida</taxon>
        <taxon>eudicotyledons</taxon>
        <taxon>Gunneridae</taxon>
        <taxon>Pentapetalae</taxon>
        <taxon>asterids</taxon>
        <taxon>Ericales</taxon>
        <taxon>Ericaceae</taxon>
        <taxon>Ericoideae</taxon>
        <taxon>Rhodoreae</taxon>
        <taxon>Rhododendron</taxon>
    </lineage>
</organism>
<proteinExistence type="predicted"/>
<comment type="caution">
    <text evidence="1">The sequence shown here is derived from an EMBL/GenBank/DDBJ whole genome shotgun (WGS) entry which is preliminary data.</text>
</comment>
<evidence type="ECO:0000313" key="1">
    <source>
        <dbReference type="EMBL" id="KAI8557969.1"/>
    </source>
</evidence>
<dbReference type="EMBL" id="CM046391">
    <property type="protein sequence ID" value="KAI8557969.1"/>
    <property type="molecule type" value="Genomic_DNA"/>
</dbReference>